<dbReference type="InterPro" id="IPR000131">
    <property type="entry name" value="ATP_synth_F1_gsu"/>
</dbReference>
<evidence type="ECO:0000256" key="2">
    <source>
        <dbReference type="ARBA" id="ARBA00004170"/>
    </source>
</evidence>
<dbReference type="Proteomes" id="UP000034601">
    <property type="component" value="Unassembled WGS sequence"/>
</dbReference>
<keyword evidence="7" id="KW-0472">Membrane</keyword>
<evidence type="ECO:0000256" key="5">
    <source>
        <dbReference type="ARBA" id="ARBA00022781"/>
    </source>
</evidence>
<comment type="subcellular location">
    <subcellularLocation>
        <location evidence="2">Membrane</location>
        <topology evidence="2">Peripheral membrane protein</topology>
    </subcellularLocation>
</comment>
<accession>A0A0G0U5B0</accession>
<evidence type="ECO:0000256" key="4">
    <source>
        <dbReference type="ARBA" id="ARBA00022448"/>
    </source>
</evidence>
<keyword evidence="6" id="KW-0406">Ion transport</keyword>
<evidence type="ECO:0000313" key="10">
    <source>
        <dbReference type="EMBL" id="KKR82371.1"/>
    </source>
</evidence>
<comment type="similarity">
    <text evidence="3">Belongs to the ATPase gamma chain family.</text>
</comment>
<dbReference type="AlphaFoldDB" id="A0A0G0U5B0"/>
<proteinExistence type="inferred from homology"/>
<evidence type="ECO:0000256" key="6">
    <source>
        <dbReference type="ARBA" id="ARBA00023065"/>
    </source>
</evidence>
<keyword evidence="9" id="KW-0066">ATP synthesis</keyword>
<keyword evidence="8" id="KW-0139">CF(1)</keyword>
<name>A0A0G0U5B0_9BACT</name>
<organism evidence="10 11">
    <name type="scientific">Candidatus Daviesbacteria bacterium GW2011_GWA2_40_9</name>
    <dbReference type="NCBI Taxonomy" id="1618424"/>
    <lineage>
        <taxon>Bacteria</taxon>
        <taxon>Candidatus Daviesiibacteriota</taxon>
    </lineage>
</organism>
<evidence type="ECO:0000313" key="11">
    <source>
        <dbReference type="Proteomes" id="UP000034601"/>
    </source>
</evidence>
<dbReference type="EMBL" id="LCAB01000014">
    <property type="protein sequence ID" value="KKR82371.1"/>
    <property type="molecule type" value="Genomic_DNA"/>
</dbReference>
<evidence type="ECO:0000256" key="1">
    <source>
        <dbReference type="ARBA" id="ARBA00003456"/>
    </source>
</evidence>
<comment type="caution">
    <text evidence="10">The sequence shown here is derived from an EMBL/GenBank/DDBJ whole genome shotgun (WGS) entry which is preliminary data.</text>
</comment>
<protein>
    <submittedName>
        <fullName evidence="10">ATP synthase gamma chain</fullName>
    </submittedName>
</protein>
<dbReference type="GO" id="GO:0046933">
    <property type="term" value="F:proton-transporting ATP synthase activity, rotational mechanism"/>
    <property type="evidence" value="ECO:0007669"/>
    <property type="project" value="InterPro"/>
</dbReference>
<keyword evidence="4" id="KW-0813">Transport</keyword>
<dbReference type="SUPFAM" id="SSF52943">
    <property type="entry name" value="ATP synthase (F1-ATPase), gamma subunit"/>
    <property type="match status" value="1"/>
</dbReference>
<evidence type="ECO:0000256" key="9">
    <source>
        <dbReference type="ARBA" id="ARBA00023310"/>
    </source>
</evidence>
<comment type="function">
    <text evidence="1">Produces ATP from ADP in the presence of a proton gradient across the membrane. The gamma chain is believed to be important in regulating ATPase activity and the flow of protons through the CF(0) complex.</text>
</comment>
<dbReference type="Pfam" id="PF00231">
    <property type="entry name" value="ATP-synt"/>
    <property type="match status" value="1"/>
</dbReference>
<dbReference type="GO" id="GO:0045259">
    <property type="term" value="C:proton-transporting ATP synthase complex"/>
    <property type="evidence" value="ECO:0007669"/>
    <property type="project" value="UniProtKB-KW"/>
</dbReference>
<evidence type="ECO:0000256" key="3">
    <source>
        <dbReference type="ARBA" id="ARBA00007681"/>
    </source>
</evidence>
<sequence>MSTIKQINQVLEDSNSLKLVAQAYSEIAAIKLQKIRKGIEKNRNFFQEISEIFHVVRVAAMRQGIKIATKRRGTLSILLTSNYHFYGSLETQLVEFFILNTTKFKTDRIVVGKTGGEFLQTMGYFHPYQPFIFKDDLPMVEELRKMVISLTGYQQILVYYSRMQSVLIQEPHVVDIVQAPPEHYLKVSKLGSLSYIFEPEIDKMVEFFNTQITQLLFEQTFLESELARTAARLTSMDQAQGNANDLIKTQKKLLAEAKRAIDNNRLLETIATLIGWKKEHHGQID</sequence>
<evidence type="ECO:0000256" key="7">
    <source>
        <dbReference type="ARBA" id="ARBA00023136"/>
    </source>
</evidence>
<dbReference type="Gene3D" id="3.40.1380.10">
    <property type="match status" value="1"/>
</dbReference>
<evidence type="ECO:0000256" key="8">
    <source>
        <dbReference type="ARBA" id="ARBA00023196"/>
    </source>
</evidence>
<dbReference type="InterPro" id="IPR035968">
    <property type="entry name" value="ATP_synth_F1_ATPase_gsu"/>
</dbReference>
<keyword evidence="5" id="KW-0375">Hydrogen ion transport</keyword>
<gene>
    <name evidence="10" type="ORF">UU29_C0014G0004</name>
</gene>
<reference evidence="10 11" key="1">
    <citation type="journal article" date="2015" name="Nature">
        <title>rRNA introns, odd ribosomes, and small enigmatic genomes across a large radiation of phyla.</title>
        <authorList>
            <person name="Brown C.T."/>
            <person name="Hug L.A."/>
            <person name="Thomas B.C."/>
            <person name="Sharon I."/>
            <person name="Castelle C.J."/>
            <person name="Singh A."/>
            <person name="Wilkins M.J."/>
            <person name="Williams K.H."/>
            <person name="Banfield J.F."/>
        </authorList>
    </citation>
    <scope>NUCLEOTIDE SEQUENCE [LARGE SCALE GENOMIC DNA]</scope>
</reference>